<dbReference type="Proteomes" id="UP000014629">
    <property type="component" value="Unassembled WGS sequence"/>
</dbReference>
<organism evidence="2 3">
    <name type="scientific">Streptomyces aurantiacus JA 4570</name>
    <dbReference type="NCBI Taxonomy" id="1286094"/>
    <lineage>
        <taxon>Bacteria</taxon>
        <taxon>Bacillati</taxon>
        <taxon>Actinomycetota</taxon>
        <taxon>Actinomycetes</taxon>
        <taxon>Kitasatosporales</taxon>
        <taxon>Streptomycetaceae</taxon>
        <taxon>Streptomyces</taxon>
        <taxon>Streptomyces aurantiacus group</taxon>
    </lineage>
</organism>
<dbReference type="InterPro" id="IPR016032">
    <property type="entry name" value="Sig_transdc_resp-reg_C-effctor"/>
</dbReference>
<evidence type="ECO:0000313" key="2">
    <source>
        <dbReference type="EMBL" id="EPH40357.1"/>
    </source>
</evidence>
<evidence type="ECO:0000313" key="3">
    <source>
        <dbReference type="Proteomes" id="UP000014629"/>
    </source>
</evidence>
<dbReference type="InterPro" id="IPR051797">
    <property type="entry name" value="TrmB-like"/>
</dbReference>
<gene>
    <name evidence="2" type="ORF">STRAU_6620</name>
</gene>
<dbReference type="PANTHER" id="PTHR34293">
    <property type="entry name" value="HTH-TYPE TRANSCRIPTIONAL REGULATOR TRMBL2"/>
    <property type="match status" value="1"/>
</dbReference>
<name>S4AFU3_9ACTN</name>
<reference evidence="2 3" key="1">
    <citation type="submission" date="2013-02" db="EMBL/GenBank/DDBJ databases">
        <title>Draft Genome Sequence of Streptomyces aurantiacus, Which Produces Setomimycin.</title>
        <authorList>
            <person name="Gruening B.A."/>
            <person name="Praeg A."/>
            <person name="Erxleben A."/>
            <person name="Guenther S."/>
            <person name="Mueller M."/>
        </authorList>
    </citation>
    <scope>NUCLEOTIDE SEQUENCE [LARGE SCALE GENOMIC DNA]</scope>
    <source>
        <strain evidence="2 3">JA 4570</strain>
    </source>
</reference>
<accession>S4AFU3</accession>
<dbReference type="PROSITE" id="PS50841">
    <property type="entry name" value="DIX"/>
    <property type="match status" value="1"/>
</dbReference>
<dbReference type="SUPFAM" id="SSF46894">
    <property type="entry name" value="C-terminal effector domain of the bipartite response regulators"/>
    <property type="match status" value="1"/>
</dbReference>
<feature type="domain" description="DIX" evidence="1">
    <location>
        <begin position="1"/>
        <end position="78"/>
    </location>
</feature>
<dbReference type="InterPro" id="IPR000792">
    <property type="entry name" value="Tscrpt_reg_LuxR_C"/>
</dbReference>
<dbReference type="InterPro" id="IPR036388">
    <property type="entry name" value="WH-like_DNA-bd_sf"/>
</dbReference>
<comment type="caution">
    <text evidence="2">The sequence shown here is derived from an EMBL/GenBank/DDBJ whole genome shotgun (WGS) entry which is preliminary data.</text>
</comment>
<proteinExistence type="predicted"/>
<evidence type="ECO:0000259" key="1">
    <source>
        <dbReference type="PROSITE" id="PS50841"/>
    </source>
</evidence>
<sequence length="333" mass="37034">MDNPVTTSVARAFHDSLTLSESERELYRRIAGGEFVHERTPELDRLLGLGLVIREPLQDGRYLPVPTGRIARRLLATESDVLEQSVARLAEIPALVADLRSMNPREAPQGDAVVQWLDGVDAVNEAIATAADAATTEILAAQPGERPRKVLEKSMFRDADALRRGVAMRTLYHVSARSNPAVRQRVDVMSPVGGQYRTRSAMFQRCVVIDRRWAVVGDHAEGRPPADGAYVFRSPAISAFIADAFDLEWTRAEEWYADGGEGDTVTTPIQRTILRELHSGQDQQQVAKLLGYSTKTVNTHLRRLCTRLELKTVYQLMAWWGSSAASAERELDD</sequence>
<dbReference type="InterPro" id="IPR001158">
    <property type="entry name" value="DIX"/>
</dbReference>
<dbReference type="GO" id="GO:0003677">
    <property type="term" value="F:DNA binding"/>
    <property type="evidence" value="ECO:0007669"/>
    <property type="project" value="InterPro"/>
</dbReference>
<dbReference type="EMBL" id="AOPZ01000422">
    <property type="protein sequence ID" value="EPH40357.1"/>
    <property type="molecule type" value="Genomic_DNA"/>
</dbReference>
<dbReference type="AlphaFoldDB" id="S4AFU3"/>
<dbReference type="Gene3D" id="1.10.10.10">
    <property type="entry name" value="Winged helix-like DNA-binding domain superfamily/Winged helix DNA-binding domain"/>
    <property type="match status" value="1"/>
</dbReference>
<dbReference type="PANTHER" id="PTHR34293:SF1">
    <property type="entry name" value="HTH-TYPE TRANSCRIPTIONAL REGULATOR TRMBL2"/>
    <property type="match status" value="1"/>
</dbReference>
<dbReference type="GO" id="GO:0006355">
    <property type="term" value="P:regulation of DNA-templated transcription"/>
    <property type="evidence" value="ECO:0007669"/>
    <property type="project" value="InterPro"/>
</dbReference>
<dbReference type="OrthoDB" id="4171095at2"/>
<dbReference type="Pfam" id="PF00196">
    <property type="entry name" value="GerE"/>
    <property type="match status" value="1"/>
</dbReference>
<dbReference type="SMART" id="SM00421">
    <property type="entry name" value="HTH_LUXR"/>
    <property type="match status" value="1"/>
</dbReference>
<dbReference type="PATRIC" id="fig|1286094.4.peg.6539"/>
<protein>
    <recommendedName>
        <fullName evidence="1">DIX domain-containing protein</fullName>
    </recommendedName>
</protein>
<keyword evidence="3" id="KW-1185">Reference proteome</keyword>
<dbReference type="RefSeq" id="WP_016644739.1">
    <property type="nucleotide sequence ID" value="NZ_AOPZ01000422.1"/>
</dbReference>